<sequence length="113" mass="12804">MKSVIGYGRRESVKSAKAVAKYVASRYPEFDLFPALPSDFTVVFESQTLRQGSAGDYVQETTFTVSFGNQYLLEELGQVMVKRTYDCLSDAREQEPDYPKADVQVHYTETKTP</sequence>
<accession>M0JKF9</accession>
<protein>
    <submittedName>
        <fullName evidence="1">Uncharacterized protein</fullName>
    </submittedName>
</protein>
<dbReference type="Proteomes" id="UP000011687">
    <property type="component" value="Unassembled WGS sequence"/>
</dbReference>
<dbReference type="PATRIC" id="fig|662475.6.peg.4307"/>
<reference evidence="1 2" key="1">
    <citation type="journal article" date="2014" name="PLoS Genet.">
        <title>Phylogenetically driven sequencing of extremely halophilic archaea reveals strategies for static and dynamic osmo-response.</title>
        <authorList>
            <person name="Becker E.A."/>
            <person name="Seitzer P.M."/>
            <person name="Tritt A."/>
            <person name="Larsen D."/>
            <person name="Krusor M."/>
            <person name="Yao A.I."/>
            <person name="Wu D."/>
            <person name="Madern D."/>
            <person name="Eisen J.A."/>
            <person name="Darling A.E."/>
            <person name="Facciotti M.T."/>
        </authorList>
    </citation>
    <scope>NUCLEOTIDE SEQUENCE [LARGE SCALE GENOMIC DNA]</scope>
    <source>
        <strain evidence="1 2">ATCC 33799</strain>
    </source>
</reference>
<organism evidence="1 2">
    <name type="scientific">Haloarcula marismortui ATCC 33799</name>
    <dbReference type="NCBI Taxonomy" id="662475"/>
    <lineage>
        <taxon>Archaea</taxon>
        <taxon>Methanobacteriati</taxon>
        <taxon>Methanobacteriota</taxon>
        <taxon>Stenosarchaea group</taxon>
        <taxon>Halobacteria</taxon>
        <taxon>Halobacteriales</taxon>
        <taxon>Haloarculaceae</taxon>
        <taxon>Haloarcula</taxon>
    </lineage>
</organism>
<name>M0JKF9_9EURY</name>
<proteinExistence type="predicted"/>
<comment type="caution">
    <text evidence="1">The sequence shown here is derived from an EMBL/GenBank/DDBJ whole genome shotgun (WGS) entry which is preliminary data.</text>
</comment>
<dbReference type="EMBL" id="AOLS01000127">
    <property type="protein sequence ID" value="EMA09486.1"/>
    <property type="molecule type" value="Genomic_DNA"/>
</dbReference>
<dbReference type="AlphaFoldDB" id="M0JKF9"/>
<evidence type="ECO:0000313" key="1">
    <source>
        <dbReference type="EMBL" id="EMA09486.1"/>
    </source>
</evidence>
<gene>
    <name evidence="1" type="ORF">C435_21999</name>
</gene>
<keyword evidence="2" id="KW-1185">Reference proteome</keyword>
<evidence type="ECO:0000313" key="2">
    <source>
        <dbReference type="Proteomes" id="UP000011687"/>
    </source>
</evidence>